<dbReference type="STRING" id="905079.L1JX51"/>
<dbReference type="InterPro" id="IPR004328">
    <property type="entry name" value="BRO1_dom"/>
</dbReference>
<proteinExistence type="inferred from homology"/>
<dbReference type="GeneID" id="17309554"/>
<dbReference type="PROSITE" id="PS51180">
    <property type="entry name" value="BRO1"/>
    <property type="match status" value="1"/>
</dbReference>
<dbReference type="Gene3D" id="1.25.40.280">
    <property type="entry name" value="alix/aip1 like domains"/>
    <property type="match status" value="1"/>
</dbReference>
<accession>L1JX51</accession>
<reference evidence="3 5" key="1">
    <citation type="journal article" date="2012" name="Nature">
        <title>Algal genomes reveal evolutionary mosaicism and the fate of nucleomorphs.</title>
        <authorList>
            <consortium name="DOE Joint Genome Institute"/>
            <person name="Curtis B.A."/>
            <person name="Tanifuji G."/>
            <person name="Burki F."/>
            <person name="Gruber A."/>
            <person name="Irimia M."/>
            <person name="Maruyama S."/>
            <person name="Arias M.C."/>
            <person name="Ball S.G."/>
            <person name="Gile G.H."/>
            <person name="Hirakawa Y."/>
            <person name="Hopkins J.F."/>
            <person name="Kuo A."/>
            <person name="Rensing S.A."/>
            <person name="Schmutz J."/>
            <person name="Symeonidi A."/>
            <person name="Elias M."/>
            <person name="Eveleigh R.J."/>
            <person name="Herman E.K."/>
            <person name="Klute M.J."/>
            <person name="Nakayama T."/>
            <person name="Obornik M."/>
            <person name="Reyes-Prieto A."/>
            <person name="Armbrust E.V."/>
            <person name="Aves S.J."/>
            <person name="Beiko R.G."/>
            <person name="Coutinho P."/>
            <person name="Dacks J.B."/>
            <person name="Durnford D.G."/>
            <person name="Fast N.M."/>
            <person name="Green B.R."/>
            <person name="Grisdale C.J."/>
            <person name="Hempel F."/>
            <person name="Henrissat B."/>
            <person name="Hoppner M.P."/>
            <person name="Ishida K."/>
            <person name="Kim E."/>
            <person name="Koreny L."/>
            <person name="Kroth P.G."/>
            <person name="Liu Y."/>
            <person name="Malik S.B."/>
            <person name="Maier U.G."/>
            <person name="McRose D."/>
            <person name="Mock T."/>
            <person name="Neilson J.A."/>
            <person name="Onodera N.T."/>
            <person name="Poole A.M."/>
            <person name="Pritham E.J."/>
            <person name="Richards T.A."/>
            <person name="Rocap G."/>
            <person name="Roy S.W."/>
            <person name="Sarai C."/>
            <person name="Schaack S."/>
            <person name="Shirato S."/>
            <person name="Slamovits C.H."/>
            <person name="Spencer D.F."/>
            <person name="Suzuki S."/>
            <person name="Worden A.Z."/>
            <person name="Zauner S."/>
            <person name="Barry K."/>
            <person name="Bell C."/>
            <person name="Bharti A.K."/>
            <person name="Crow J.A."/>
            <person name="Grimwood J."/>
            <person name="Kramer R."/>
            <person name="Lindquist E."/>
            <person name="Lucas S."/>
            <person name="Salamov A."/>
            <person name="McFadden G.I."/>
            <person name="Lane C.E."/>
            <person name="Keeling P.J."/>
            <person name="Gray M.W."/>
            <person name="Grigoriev I.V."/>
            <person name="Archibald J.M."/>
        </authorList>
    </citation>
    <scope>NUCLEOTIDE SEQUENCE</scope>
    <source>
        <strain evidence="3 5">CCMP2712</strain>
    </source>
</reference>
<feature type="domain" description="BRO1" evidence="2">
    <location>
        <begin position="7"/>
        <end position="371"/>
    </location>
</feature>
<dbReference type="InterPro" id="IPR038898">
    <property type="entry name" value="BROX"/>
</dbReference>
<organism evidence="3">
    <name type="scientific">Guillardia theta (strain CCMP2712)</name>
    <name type="common">Cryptophyte</name>
    <dbReference type="NCBI Taxonomy" id="905079"/>
    <lineage>
        <taxon>Eukaryota</taxon>
        <taxon>Cryptophyceae</taxon>
        <taxon>Pyrenomonadales</taxon>
        <taxon>Geminigeraceae</taxon>
        <taxon>Guillardia</taxon>
    </lineage>
</organism>
<dbReference type="SMART" id="SM01041">
    <property type="entry name" value="BRO1"/>
    <property type="match status" value="1"/>
</dbReference>
<reference evidence="5" key="2">
    <citation type="submission" date="2012-11" db="EMBL/GenBank/DDBJ databases">
        <authorList>
            <person name="Kuo A."/>
            <person name="Curtis B.A."/>
            <person name="Tanifuji G."/>
            <person name="Burki F."/>
            <person name="Gruber A."/>
            <person name="Irimia M."/>
            <person name="Maruyama S."/>
            <person name="Arias M.C."/>
            <person name="Ball S.G."/>
            <person name="Gile G.H."/>
            <person name="Hirakawa Y."/>
            <person name="Hopkins J.F."/>
            <person name="Rensing S.A."/>
            <person name="Schmutz J."/>
            <person name="Symeonidi A."/>
            <person name="Elias M."/>
            <person name="Eveleigh R.J."/>
            <person name="Herman E.K."/>
            <person name="Klute M.J."/>
            <person name="Nakayama T."/>
            <person name="Obornik M."/>
            <person name="Reyes-Prieto A."/>
            <person name="Armbrust E.V."/>
            <person name="Aves S.J."/>
            <person name="Beiko R.G."/>
            <person name="Coutinho P."/>
            <person name="Dacks J.B."/>
            <person name="Durnford D.G."/>
            <person name="Fast N.M."/>
            <person name="Green B.R."/>
            <person name="Grisdale C."/>
            <person name="Hempe F."/>
            <person name="Henrissat B."/>
            <person name="Hoppner M.P."/>
            <person name="Ishida K.-I."/>
            <person name="Kim E."/>
            <person name="Koreny L."/>
            <person name="Kroth P.G."/>
            <person name="Liu Y."/>
            <person name="Malik S.-B."/>
            <person name="Maier U.G."/>
            <person name="McRose D."/>
            <person name="Mock T."/>
            <person name="Neilson J.A."/>
            <person name="Onodera N.T."/>
            <person name="Poole A.M."/>
            <person name="Pritham E.J."/>
            <person name="Richards T.A."/>
            <person name="Rocap G."/>
            <person name="Roy S.W."/>
            <person name="Sarai C."/>
            <person name="Schaack S."/>
            <person name="Shirato S."/>
            <person name="Slamovits C.H."/>
            <person name="Spencer D.F."/>
            <person name="Suzuki S."/>
            <person name="Worden A.Z."/>
            <person name="Zauner S."/>
            <person name="Barry K."/>
            <person name="Bell C."/>
            <person name="Bharti A.K."/>
            <person name="Crow J.A."/>
            <person name="Grimwood J."/>
            <person name="Kramer R."/>
            <person name="Lindquist E."/>
            <person name="Lucas S."/>
            <person name="Salamov A."/>
            <person name="McFadden G.I."/>
            <person name="Lane C.E."/>
            <person name="Keeling P.J."/>
            <person name="Gray M.W."/>
            <person name="Grigoriev I.V."/>
            <person name="Archibald J.M."/>
        </authorList>
    </citation>
    <scope>NUCLEOTIDE SEQUENCE</scope>
    <source>
        <strain evidence="5">CCMP2712</strain>
    </source>
</reference>
<dbReference type="EMBL" id="JH992971">
    <property type="protein sequence ID" value="EKX52909.1"/>
    <property type="molecule type" value="Genomic_DNA"/>
</dbReference>
<dbReference type="EnsemblProtists" id="EKX52909">
    <property type="protein sequence ID" value="EKX52909"/>
    <property type="gene ID" value="GUITHDRAFT_101359"/>
</dbReference>
<dbReference type="HOGENOM" id="CLU_753049_0_0_1"/>
<protein>
    <recommendedName>
        <fullName evidence="2">BRO1 domain-containing protein</fullName>
    </recommendedName>
</protein>
<dbReference type="AlphaFoldDB" id="L1JX51"/>
<dbReference type="PaxDb" id="55529-EKX52909"/>
<dbReference type="OrthoDB" id="10266451at2759"/>
<dbReference type="Proteomes" id="UP000011087">
    <property type="component" value="Unassembled WGS sequence"/>
</dbReference>
<dbReference type="KEGG" id="gtt:GUITHDRAFT_101359"/>
<dbReference type="InterPro" id="IPR038499">
    <property type="entry name" value="BRO1_sf"/>
</dbReference>
<gene>
    <name evidence="3" type="ORF">GUITHDRAFT_101359</name>
</gene>
<reference evidence="4" key="3">
    <citation type="submission" date="2015-06" db="UniProtKB">
        <authorList>
            <consortium name="EnsemblProtists"/>
        </authorList>
    </citation>
    <scope>IDENTIFICATION</scope>
</reference>
<evidence type="ECO:0000313" key="5">
    <source>
        <dbReference type="Proteomes" id="UP000011087"/>
    </source>
</evidence>
<dbReference type="PANTHER" id="PTHR23032:SF15">
    <property type="entry name" value="BRO1 DOMAIN-CONTAINING PROTEIN"/>
    <property type="match status" value="1"/>
</dbReference>
<dbReference type="Pfam" id="PF03097">
    <property type="entry name" value="BRO1"/>
    <property type="match status" value="1"/>
</dbReference>
<keyword evidence="5" id="KW-1185">Reference proteome</keyword>
<evidence type="ECO:0000313" key="4">
    <source>
        <dbReference type="EnsemblProtists" id="EKX52909"/>
    </source>
</evidence>
<evidence type="ECO:0000259" key="2">
    <source>
        <dbReference type="PROSITE" id="PS51180"/>
    </source>
</evidence>
<dbReference type="RefSeq" id="XP_005839889.1">
    <property type="nucleotide sequence ID" value="XM_005839832.1"/>
</dbReference>
<evidence type="ECO:0000256" key="1">
    <source>
        <dbReference type="ARBA" id="ARBA00008901"/>
    </source>
</evidence>
<evidence type="ECO:0000313" key="3">
    <source>
        <dbReference type="EMBL" id="EKX52909.1"/>
    </source>
</evidence>
<dbReference type="PANTHER" id="PTHR23032">
    <property type="entry name" value="BRO1 DOMAIN-CONTAINING PROTEIN BROX"/>
    <property type="match status" value="1"/>
</dbReference>
<sequence>MSACGGLALTFPYPRTNPVDFSKFFPSKDYQIVELQTKTNALRNEMAAALVEQDAEKVLRTIDEYLPYLLGIQRYVDESIEKEGKRPLIPDLEFQWTSSFSRRTGTFFTFYTLAFEFLMVYTCRMISEGNIAASQLDSVATPADYENAAKGALARVKAAAGIAAYIHENVLPLRESLPYKRPPEVLKDFFRPIVLLYKCTAQQIATKQAAIKGMNRSLVAKLYVTAAKLLAECNVTLHQMDKDYNDFIPSLRAYSDGGSKFLKAVAMRYMAVDAWENKKFGTGEALIKEAHSYFEQALQSGVLSSASRSLAIRVDEEKTTIEKLKAQYEKENGLIYFEPAKKMEGVPEGKEITATDFTPYVPPTAVTFHVV</sequence>
<name>L1JX51_GUITC</name>
<dbReference type="OMA" id="WHEKIPS"/>
<comment type="similarity">
    <text evidence="1">Belongs to the BROX family.</text>
</comment>